<evidence type="ECO:0000256" key="5">
    <source>
        <dbReference type="ARBA" id="ARBA00023136"/>
    </source>
</evidence>
<feature type="transmembrane region" description="Helical" evidence="6">
    <location>
        <begin position="299"/>
        <end position="320"/>
    </location>
</feature>
<feature type="transmembrane region" description="Helical" evidence="6">
    <location>
        <begin position="9"/>
        <end position="30"/>
    </location>
</feature>
<keyword evidence="2 6" id="KW-0812">Transmembrane</keyword>
<dbReference type="InterPro" id="IPR001182">
    <property type="entry name" value="FtsW/RodA"/>
</dbReference>
<evidence type="ECO:0000313" key="8">
    <source>
        <dbReference type="Proteomes" id="UP000604083"/>
    </source>
</evidence>
<dbReference type="GO" id="GO:0008360">
    <property type="term" value="P:regulation of cell shape"/>
    <property type="evidence" value="ECO:0007669"/>
    <property type="project" value="UniProtKB-KW"/>
</dbReference>
<keyword evidence="4 6" id="KW-1133">Transmembrane helix</keyword>
<keyword evidence="3" id="KW-0133">Cell shape</keyword>
<feature type="transmembrane region" description="Helical" evidence="6">
    <location>
        <begin position="115"/>
        <end position="133"/>
    </location>
</feature>
<organism evidence="7 8">
    <name type="scientific">Roseibacillus ishigakijimensis</name>
    <dbReference type="NCBI Taxonomy" id="454146"/>
    <lineage>
        <taxon>Bacteria</taxon>
        <taxon>Pseudomonadati</taxon>
        <taxon>Verrucomicrobiota</taxon>
        <taxon>Verrucomicrobiia</taxon>
        <taxon>Verrucomicrobiales</taxon>
        <taxon>Verrucomicrobiaceae</taxon>
        <taxon>Roseibacillus</taxon>
    </lineage>
</organism>
<evidence type="ECO:0000256" key="1">
    <source>
        <dbReference type="ARBA" id="ARBA00004141"/>
    </source>
</evidence>
<protein>
    <submittedName>
        <fullName evidence="7">FtsW/RodA/SpoVE family cell cycle protein</fullName>
    </submittedName>
</protein>
<evidence type="ECO:0000256" key="3">
    <source>
        <dbReference type="ARBA" id="ARBA00022960"/>
    </source>
</evidence>
<evidence type="ECO:0000256" key="4">
    <source>
        <dbReference type="ARBA" id="ARBA00022989"/>
    </source>
</evidence>
<dbReference type="GO" id="GO:0005886">
    <property type="term" value="C:plasma membrane"/>
    <property type="evidence" value="ECO:0007669"/>
    <property type="project" value="TreeGrafter"/>
</dbReference>
<evidence type="ECO:0000313" key="7">
    <source>
        <dbReference type="EMBL" id="MBK1834063.1"/>
    </source>
</evidence>
<comment type="caution">
    <text evidence="7">The sequence shown here is derived from an EMBL/GenBank/DDBJ whole genome shotgun (WGS) entry which is preliminary data.</text>
</comment>
<gene>
    <name evidence="7" type="ORF">JIN78_08325</name>
</gene>
<feature type="transmembrane region" description="Helical" evidence="6">
    <location>
        <begin position="145"/>
        <end position="162"/>
    </location>
</feature>
<dbReference type="EMBL" id="JAENIO010000017">
    <property type="protein sequence ID" value="MBK1834063.1"/>
    <property type="molecule type" value="Genomic_DNA"/>
</dbReference>
<dbReference type="GO" id="GO:0051301">
    <property type="term" value="P:cell division"/>
    <property type="evidence" value="ECO:0007669"/>
    <property type="project" value="InterPro"/>
</dbReference>
<reference evidence="7" key="1">
    <citation type="submission" date="2021-01" db="EMBL/GenBank/DDBJ databases">
        <title>Modified the classification status of verrucomicrobia.</title>
        <authorList>
            <person name="Feng X."/>
        </authorList>
    </citation>
    <scope>NUCLEOTIDE SEQUENCE</scope>
    <source>
        <strain evidence="7">KCTC 12986</strain>
    </source>
</reference>
<dbReference type="AlphaFoldDB" id="A0A934VHK5"/>
<dbReference type="PANTHER" id="PTHR30474:SF1">
    <property type="entry name" value="PEPTIDOGLYCAN GLYCOSYLTRANSFERASE MRDB"/>
    <property type="match status" value="1"/>
</dbReference>
<name>A0A934VHK5_9BACT</name>
<feature type="transmembrane region" description="Helical" evidence="6">
    <location>
        <begin position="193"/>
        <end position="213"/>
    </location>
</feature>
<proteinExistence type="predicted"/>
<feature type="transmembrane region" description="Helical" evidence="6">
    <location>
        <begin position="77"/>
        <end position="95"/>
    </location>
</feature>
<keyword evidence="5 6" id="KW-0472">Membrane</keyword>
<sequence length="400" mass="44280">MTPLLRKILGLNLVMVTVMFGLLIFGVFSIESAARHLPGGGERFADNQKMFILLGAVVYFFTALIDYRWVKWLAIPMYFGGVALQIMLMLGIWEAPPPAVHQLQIPGVPYSFQPTSFVLASGIILLGTAFDQLPRLHRFFGEPAVKVLLVGLICGVPFLLVVKNGDMGSALVFLPVALVTLLVGGVPFRYLSAMMLLGVALLPLLYYFVLPIASPDRGMVRIQQWLLYVQEGRVPDDKGENYAPYNVTMAVGQAGWKGLGYKAPEERGSIHAKRFIPYNTAHNDYIFAVIAEEQGFRGALLLLSSFALLLVQMLFVAFYSRDFLGQVVSAGVVALFFAHIFESVGMCVLLMPITGIPLPLISYSGSFLLICMFLLGVVQSVWVHRNERQGVVDGRQERRR</sequence>
<accession>A0A934VHK5</accession>
<feature type="transmembrane region" description="Helical" evidence="6">
    <location>
        <begin position="50"/>
        <end position="70"/>
    </location>
</feature>
<evidence type="ECO:0000256" key="2">
    <source>
        <dbReference type="ARBA" id="ARBA00022692"/>
    </source>
</evidence>
<dbReference type="GO" id="GO:0015648">
    <property type="term" value="F:lipid-linked peptidoglycan transporter activity"/>
    <property type="evidence" value="ECO:0007669"/>
    <property type="project" value="TreeGrafter"/>
</dbReference>
<feature type="transmembrane region" description="Helical" evidence="6">
    <location>
        <begin position="168"/>
        <end position="186"/>
    </location>
</feature>
<dbReference type="Pfam" id="PF01098">
    <property type="entry name" value="FTSW_RODA_SPOVE"/>
    <property type="match status" value="1"/>
</dbReference>
<feature type="transmembrane region" description="Helical" evidence="6">
    <location>
        <begin position="360"/>
        <end position="378"/>
    </location>
</feature>
<evidence type="ECO:0000256" key="6">
    <source>
        <dbReference type="SAM" id="Phobius"/>
    </source>
</evidence>
<dbReference type="RefSeq" id="WP_200391497.1">
    <property type="nucleotide sequence ID" value="NZ_JAENIO010000017.1"/>
</dbReference>
<comment type="subcellular location">
    <subcellularLocation>
        <location evidence="1">Membrane</location>
        <topology evidence="1">Multi-pass membrane protein</topology>
    </subcellularLocation>
</comment>
<dbReference type="GO" id="GO:0032153">
    <property type="term" value="C:cell division site"/>
    <property type="evidence" value="ECO:0007669"/>
    <property type="project" value="TreeGrafter"/>
</dbReference>
<keyword evidence="8" id="KW-1185">Reference proteome</keyword>
<dbReference type="Proteomes" id="UP000604083">
    <property type="component" value="Unassembled WGS sequence"/>
</dbReference>
<dbReference type="PANTHER" id="PTHR30474">
    <property type="entry name" value="CELL CYCLE PROTEIN"/>
    <property type="match status" value="1"/>
</dbReference>